<keyword evidence="2" id="KW-0732">Signal</keyword>
<protein>
    <submittedName>
        <fullName evidence="3">Uncharacterized protein</fullName>
    </submittedName>
</protein>
<dbReference type="GeneID" id="94347577"/>
<comment type="caution">
    <text evidence="3">The sequence shown here is derived from an EMBL/GenBank/DDBJ whole genome shotgun (WGS) entry which is preliminary data.</text>
</comment>
<dbReference type="KEGG" id="blac:94347577"/>
<sequence length="445" mass="48321">MRERKFLIIVGALVVCAPAHSAAEKHRIGLRQETTSSKTKLPSASIEDRAMSDWIKIFRGAANVDPTDVAVPKSSVISKVQQALQNAADGAKLAEDLDTYSIFTLLLSGLPTSWFKSLYGKAFTFNPEKATTVLQRVFAEVGKLPSRSEDVDIQSALLFTTTQVSISLAKTLVGKYASFIPHLATLMDRSFGNPTAPAIEKLAKDVGKFALMDAGSWVLSKFINPLTEKKLWISYGSTTAGTSRGGHFSIDMQQGRVKISMNALDETLIPNAGINTNRARAPRLRLNQPTSVARPDPTINRLGSATVNFDHVEPNVNPAKVSLDPVGPMDHPAKLSFDPVELNADSAKISLDAPSPNLAFIDSKPNLDPIKISLDPVATRSEPVATRSDPDAIKLDPFKTTIDQAKRNMSKKQARLVQKYGMHFFIVAVLLAMISVFIAGMAIQQ</sequence>
<gene>
    <name evidence="3" type="ORF">CCR75_003813</name>
</gene>
<keyword evidence="1" id="KW-0472">Membrane</keyword>
<dbReference type="RefSeq" id="XP_067817412.1">
    <property type="nucleotide sequence ID" value="XM_067961906.1"/>
</dbReference>
<evidence type="ECO:0000256" key="2">
    <source>
        <dbReference type="SAM" id="SignalP"/>
    </source>
</evidence>
<feature type="transmembrane region" description="Helical" evidence="1">
    <location>
        <begin position="420"/>
        <end position="443"/>
    </location>
</feature>
<keyword evidence="4" id="KW-1185">Reference proteome</keyword>
<dbReference type="AlphaFoldDB" id="A0A976FJR5"/>
<name>A0A976FJR5_BRELC</name>
<evidence type="ECO:0000313" key="3">
    <source>
        <dbReference type="EMBL" id="TDH67913.1"/>
    </source>
</evidence>
<evidence type="ECO:0000256" key="1">
    <source>
        <dbReference type="SAM" id="Phobius"/>
    </source>
</evidence>
<keyword evidence="1" id="KW-0812">Transmembrane</keyword>
<accession>A0A976FJR5</accession>
<evidence type="ECO:0000313" key="4">
    <source>
        <dbReference type="Proteomes" id="UP000294530"/>
    </source>
</evidence>
<reference evidence="3 4" key="1">
    <citation type="journal article" date="2021" name="Genome Biol.">
        <title>AFLAP: assembly-free linkage analysis pipeline using k-mers from genome sequencing data.</title>
        <authorList>
            <person name="Fletcher K."/>
            <person name="Zhang L."/>
            <person name="Gil J."/>
            <person name="Han R."/>
            <person name="Cavanaugh K."/>
            <person name="Michelmore R."/>
        </authorList>
    </citation>
    <scope>NUCLEOTIDE SEQUENCE [LARGE SCALE GENOMIC DNA]</scope>
    <source>
        <strain evidence="3 4">SF5</strain>
    </source>
</reference>
<feature type="chain" id="PRO_5037961565" evidence="2">
    <location>
        <begin position="24"/>
        <end position="445"/>
    </location>
</feature>
<dbReference type="EMBL" id="SHOA02000013">
    <property type="protein sequence ID" value="TDH67913.1"/>
    <property type="molecule type" value="Genomic_DNA"/>
</dbReference>
<proteinExistence type="predicted"/>
<keyword evidence="1" id="KW-1133">Transmembrane helix</keyword>
<dbReference type="Proteomes" id="UP000294530">
    <property type="component" value="Unassembled WGS sequence"/>
</dbReference>
<feature type="signal peptide" evidence="2">
    <location>
        <begin position="1"/>
        <end position="23"/>
    </location>
</feature>
<organism evidence="3 4">
    <name type="scientific">Bremia lactucae</name>
    <name type="common">Lettuce downy mildew</name>
    <dbReference type="NCBI Taxonomy" id="4779"/>
    <lineage>
        <taxon>Eukaryota</taxon>
        <taxon>Sar</taxon>
        <taxon>Stramenopiles</taxon>
        <taxon>Oomycota</taxon>
        <taxon>Peronosporomycetes</taxon>
        <taxon>Peronosporales</taxon>
        <taxon>Peronosporaceae</taxon>
        <taxon>Bremia</taxon>
    </lineage>
</organism>